<dbReference type="EMBL" id="BJXA01000034">
    <property type="protein sequence ID" value="GEM40299.1"/>
    <property type="molecule type" value="Genomic_DNA"/>
</dbReference>
<protein>
    <recommendedName>
        <fullName evidence="3">Calcineurin-like phosphoesterase domain-containing protein</fullName>
    </recommendedName>
</protein>
<comment type="caution">
    <text evidence="4">The sequence shown here is derived from an EMBL/GenBank/DDBJ whole genome shotgun (WGS) entry which is preliminary data.</text>
</comment>
<dbReference type="PANTHER" id="PTHR10161">
    <property type="entry name" value="TARTRATE-RESISTANT ACID PHOSPHATASE TYPE 5"/>
    <property type="match status" value="1"/>
</dbReference>
<dbReference type="Proteomes" id="UP000321424">
    <property type="component" value="Unassembled WGS sequence"/>
</dbReference>
<dbReference type="SUPFAM" id="SSF56300">
    <property type="entry name" value="Metallo-dependent phosphatases"/>
    <property type="match status" value="1"/>
</dbReference>
<sequence length="352" mass="37690">MDDRNNQLCISRRGLLVGASVLAGSLVLPGIANADSKFPMPTGPDINVLVTGDAGTGEAGQRAVAAAAKRICQAEGVSLAIGLGDNIYEDGAESADDDEFSTKFEQPNAGIDVPWLMVLGNHDCSGIFAGSGGNPSKGDHEVAYHQRSARWYMPSRYYQVALPAGPEPLVEFFALDTVPVSSTVLQTDPHYQWNGPYMRGQRQWLERALTASRARWKIVLTHHPYRNNGKHGNAGAYDGVTTGDYMSGRHLKELFDEVVCGKADYILSGHDHTSQILDTAGASGGTQQIVCGASAKQGDGASVVTNKAFWQDFSSLGFMIAKIRRNAVTLDAYTVDAASGTARAAYSHVRPR</sequence>
<dbReference type="RefSeq" id="WP_222595149.1">
    <property type="nucleotide sequence ID" value="NZ_BJXA01000034.1"/>
</dbReference>
<dbReference type="InterPro" id="IPR029052">
    <property type="entry name" value="Metallo-depent_PP-like"/>
</dbReference>
<gene>
    <name evidence="4" type="ORF">NN4_48180</name>
</gene>
<reference evidence="4 5" key="1">
    <citation type="submission" date="2019-07" db="EMBL/GenBank/DDBJ databases">
        <title>Whole genome shotgun sequence of Nocardia ninae NBRC 108245.</title>
        <authorList>
            <person name="Hosoyama A."/>
            <person name="Uohara A."/>
            <person name="Ohji S."/>
            <person name="Ichikawa N."/>
        </authorList>
    </citation>
    <scope>NUCLEOTIDE SEQUENCE [LARGE SCALE GENOMIC DNA]</scope>
    <source>
        <strain evidence="4 5">NBRC 108245</strain>
    </source>
</reference>
<evidence type="ECO:0000256" key="2">
    <source>
        <dbReference type="ARBA" id="ARBA00022801"/>
    </source>
</evidence>
<keyword evidence="1" id="KW-0732">Signal</keyword>
<dbReference type="InterPro" id="IPR006311">
    <property type="entry name" value="TAT_signal"/>
</dbReference>
<evidence type="ECO:0000256" key="1">
    <source>
        <dbReference type="ARBA" id="ARBA00022729"/>
    </source>
</evidence>
<evidence type="ECO:0000259" key="3">
    <source>
        <dbReference type="Pfam" id="PF00149"/>
    </source>
</evidence>
<accession>A0A511MI81</accession>
<evidence type="ECO:0000313" key="4">
    <source>
        <dbReference type="EMBL" id="GEM40299.1"/>
    </source>
</evidence>
<keyword evidence="2" id="KW-0378">Hydrolase</keyword>
<dbReference type="GO" id="GO:0016787">
    <property type="term" value="F:hydrolase activity"/>
    <property type="evidence" value="ECO:0007669"/>
    <property type="project" value="UniProtKB-KW"/>
</dbReference>
<dbReference type="PROSITE" id="PS51318">
    <property type="entry name" value="TAT"/>
    <property type="match status" value="1"/>
</dbReference>
<dbReference type="InterPro" id="IPR004843">
    <property type="entry name" value="Calcineurin-like_PHP"/>
</dbReference>
<evidence type="ECO:0000313" key="5">
    <source>
        <dbReference type="Proteomes" id="UP000321424"/>
    </source>
</evidence>
<feature type="domain" description="Calcineurin-like phosphoesterase" evidence="3">
    <location>
        <begin position="47"/>
        <end position="273"/>
    </location>
</feature>
<dbReference type="Gene3D" id="3.60.21.10">
    <property type="match status" value="1"/>
</dbReference>
<name>A0A511MI81_9NOCA</name>
<dbReference type="Pfam" id="PF00149">
    <property type="entry name" value="Metallophos"/>
    <property type="match status" value="1"/>
</dbReference>
<keyword evidence="5" id="KW-1185">Reference proteome</keyword>
<organism evidence="4 5">
    <name type="scientific">Nocardia ninae NBRC 108245</name>
    <dbReference type="NCBI Taxonomy" id="1210091"/>
    <lineage>
        <taxon>Bacteria</taxon>
        <taxon>Bacillati</taxon>
        <taxon>Actinomycetota</taxon>
        <taxon>Actinomycetes</taxon>
        <taxon>Mycobacteriales</taxon>
        <taxon>Nocardiaceae</taxon>
        <taxon>Nocardia</taxon>
    </lineage>
</organism>
<dbReference type="InterPro" id="IPR051558">
    <property type="entry name" value="Metallophosphoesterase_PAP"/>
</dbReference>
<dbReference type="AlphaFoldDB" id="A0A511MI81"/>
<dbReference type="PANTHER" id="PTHR10161:SF14">
    <property type="entry name" value="TARTRATE-RESISTANT ACID PHOSPHATASE TYPE 5"/>
    <property type="match status" value="1"/>
</dbReference>
<proteinExistence type="predicted"/>